<dbReference type="AlphaFoldDB" id="A0A081G093"/>
<proteinExistence type="predicted"/>
<dbReference type="eggNOG" id="COG3663">
    <property type="taxonomic scope" value="Bacteria"/>
</dbReference>
<dbReference type="Proteomes" id="UP000028252">
    <property type="component" value="Unassembled WGS sequence"/>
</dbReference>
<reference evidence="2 3" key="1">
    <citation type="submission" date="2014-04" db="EMBL/GenBank/DDBJ databases">
        <title>Marinobacterium kochiensis sp. nov., isolated from sediment sample collected from Kochi backwaters in Kerala, India.</title>
        <authorList>
            <person name="Singh A."/>
            <person name="Pinnaka A.K."/>
        </authorList>
    </citation>
    <scope>NUCLEOTIDE SEQUENCE [LARGE SCALE GENOMIC DNA]</scope>
    <source>
        <strain evidence="2 3">AK27</strain>
    </source>
</reference>
<gene>
    <name evidence="2" type="ORF">ADIMK_1444</name>
</gene>
<protein>
    <submittedName>
        <fullName evidence="2">G:T/U mismatch-specific uracil/thymine DNA-glycosylase</fullName>
    </submittedName>
</protein>
<organism evidence="2 3">
    <name type="scientific">Marinobacterium lacunae</name>
    <dbReference type="NCBI Taxonomy" id="1232683"/>
    <lineage>
        <taxon>Bacteria</taxon>
        <taxon>Pseudomonadati</taxon>
        <taxon>Pseudomonadota</taxon>
        <taxon>Gammaproteobacteria</taxon>
        <taxon>Oceanospirillales</taxon>
        <taxon>Oceanospirillaceae</taxon>
        <taxon>Marinobacterium</taxon>
    </lineage>
</organism>
<dbReference type="Gene3D" id="3.40.470.10">
    <property type="entry name" value="Uracil-DNA glycosylase-like domain"/>
    <property type="match status" value="1"/>
</dbReference>
<accession>A0A081G093</accession>
<dbReference type="InterPro" id="IPR036895">
    <property type="entry name" value="Uracil-DNA_glycosylase-like_sf"/>
</dbReference>
<dbReference type="STRING" id="1232683.ADIMK_1444"/>
<dbReference type="CDD" id="cd10032">
    <property type="entry name" value="UDG-F6_HDG"/>
    <property type="match status" value="1"/>
</dbReference>
<dbReference type="RefSeq" id="WP_051692651.1">
    <property type="nucleotide sequence ID" value="NZ_JMQN01000018.1"/>
</dbReference>
<dbReference type="SMART" id="SM00986">
    <property type="entry name" value="UDG"/>
    <property type="match status" value="1"/>
</dbReference>
<dbReference type="EMBL" id="JMQN01000018">
    <property type="protein sequence ID" value="KEA64198.1"/>
    <property type="molecule type" value="Genomic_DNA"/>
</dbReference>
<evidence type="ECO:0000313" key="3">
    <source>
        <dbReference type="Proteomes" id="UP000028252"/>
    </source>
</evidence>
<comment type="caution">
    <text evidence="2">The sequence shown here is derived from an EMBL/GenBank/DDBJ whole genome shotgun (WGS) entry which is preliminary data.</text>
</comment>
<dbReference type="InterPro" id="IPR026353">
    <property type="entry name" value="Hypoxan-DNA_Glyclase"/>
</dbReference>
<dbReference type="InterPro" id="IPR005122">
    <property type="entry name" value="Uracil-DNA_glycosylase-like"/>
</dbReference>
<evidence type="ECO:0000313" key="2">
    <source>
        <dbReference type="EMBL" id="KEA64198.1"/>
    </source>
</evidence>
<evidence type="ECO:0000259" key="1">
    <source>
        <dbReference type="SMART" id="SM00986"/>
    </source>
</evidence>
<feature type="domain" description="Uracil-DNA glycosylase-like" evidence="1">
    <location>
        <begin position="8"/>
        <end position="166"/>
    </location>
</feature>
<sequence>MSQAISFLPQWQSNARVLVLGSTPGVASLNAQQYYAHPRNAFWPILAQLCGFDAQLPYERRVEALKASGVALWDVIGRCYRPGSLDSSIQADTVEPNDLAELVARLPCLQLIACNGATAHKLLLRHWADLLAGLEGRVKVIRLPSTSPAHASLSLADKTLQWQVIGDYLDKR</sequence>
<dbReference type="SUPFAM" id="SSF52141">
    <property type="entry name" value="Uracil-DNA glycosylase-like"/>
    <property type="match status" value="1"/>
</dbReference>
<dbReference type="Pfam" id="PF03167">
    <property type="entry name" value="UDG"/>
    <property type="match status" value="1"/>
</dbReference>
<dbReference type="PATRIC" id="fig|1232683.4.peg.1423"/>
<keyword evidence="3" id="KW-1185">Reference proteome</keyword>
<dbReference type="SMART" id="SM00987">
    <property type="entry name" value="UreE_C"/>
    <property type="match status" value="1"/>
</dbReference>
<dbReference type="NCBIfam" id="TIGR04274">
    <property type="entry name" value="hypoxanDNAglyco"/>
    <property type="match status" value="1"/>
</dbReference>
<name>A0A081G093_9GAMM</name>